<dbReference type="EMBL" id="QFPO01000011">
    <property type="protein sequence ID" value="PZQ12846.1"/>
    <property type="molecule type" value="Genomic_DNA"/>
</dbReference>
<comment type="caution">
    <text evidence="5">The sequence shown here is derived from an EMBL/GenBank/DDBJ whole genome shotgun (WGS) entry which is preliminary data.</text>
</comment>
<dbReference type="Proteomes" id="UP000249046">
    <property type="component" value="Unassembled WGS sequence"/>
</dbReference>
<dbReference type="Pfam" id="PF14312">
    <property type="entry name" value="FG-GAP_2"/>
    <property type="match status" value="4"/>
</dbReference>
<evidence type="ECO:0000256" key="1">
    <source>
        <dbReference type="ARBA" id="ARBA00022729"/>
    </source>
</evidence>
<dbReference type="Gene3D" id="2.130.10.130">
    <property type="entry name" value="Integrin alpha, N-terminal"/>
    <property type="match status" value="2"/>
</dbReference>
<gene>
    <name evidence="5" type="ORF">DI564_12415</name>
</gene>
<keyword evidence="3" id="KW-0325">Glycoprotein</keyword>
<name>A0A2W5K6Q0_9GAMM</name>
<keyword evidence="1 4" id="KW-0732">Signal</keyword>
<dbReference type="PANTHER" id="PTHR36220">
    <property type="entry name" value="UNNAMED PRODUCT"/>
    <property type="match status" value="1"/>
</dbReference>
<dbReference type="AlphaFoldDB" id="A0A2W5K6Q0"/>
<evidence type="ECO:0000256" key="2">
    <source>
        <dbReference type="ARBA" id="ARBA00022737"/>
    </source>
</evidence>
<feature type="signal peptide" evidence="4">
    <location>
        <begin position="1"/>
        <end position="17"/>
    </location>
</feature>
<keyword evidence="2" id="KW-0677">Repeat</keyword>
<dbReference type="InterPro" id="IPR013519">
    <property type="entry name" value="Int_alpha_beta-p"/>
</dbReference>
<dbReference type="InterPro" id="IPR028994">
    <property type="entry name" value="Integrin_alpha_N"/>
</dbReference>
<evidence type="ECO:0000256" key="4">
    <source>
        <dbReference type="SAM" id="SignalP"/>
    </source>
</evidence>
<feature type="chain" id="PRO_5016076429" evidence="4">
    <location>
        <begin position="18"/>
        <end position="790"/>
    </location>
</feature>
<dbReference type="SMART" id="SM00191">
    <property type="entry name" value="Int_alpha"/>
    <property type="match status" value="5"/>
</dbReference>
<evidence type="ECO:0000256" key="3">
    <source>
        <dbReference type="ARBA" id="ARBA00023180"/>
    </source>
</evidence>
<proteinExistence type="predicted"/>
<accession>A0A2W5K6Q0</accession>
<evidence type="ECO:0000313" key="6">
    <source>
        <dbReference type="Proteomes" id="UP000249046"/>
    </source>
</evidence>
<dbReference type="InterPro" id="IPR013517">
    <property type="entry name" value="FG-GAP"/>
</dbReference>
<evidence type="ECO:0000313" key="5">
    <source>
        <dbReference type="EMBL" id="PZQ12846.1"/>
    </source>
</evidence>
<dbReference type="PANTHER" id="PTHR36220:SF1">
    <property type="entry name" value="GAMMA TUBULIN COMPLEX COMPONENT C-TERMINAL DOMAIN-CONTAINING PROTEIN"/>
    <property type="match status" value="1"/>
</dbReference>
<dbReference type="SUPFAM" id="SSF69318">
    <property type="entry name" value="Integrin alpha N-terminal domain"/>
    <property type="match status" value="1"/>
</dbReference>
<organism evidence="5 6">
    <name type="scientific">Rhodanobacter denitrificans</name>
    <dbReference type="NCBI Taxonomy" id="666685"/>
    <lineage>
        <taxon>Bacteria</taxon>
        <taxon>Pseudomonadati</taxon>
        <taxon>Pseudomonadota</taxon>
        <taxon>Gammaproteobacteria</taxon>
        <taxon>Lysobacterales</taxon>
        <taxon>Rhodanobacteraceae</taxon>
        <taxon>Rhodanobacter</taxon>
    </lineage>
</organism>
<sequence length="790" mass="80966">MLCLLLPAACIVPAAAAAGVRPVAPASAAAVAPASRLAPARAPWAAAVALPRPASRPQTPAGTAARSEVQVLTGDGYAGIFPIQNIGSRFGSAMTRAGSTLFVGAIGDGDYSDPADPYNLVPPTLAGKGSVYVFEKSGGTWHKTQKLVGAGGGDADFFGNAIAVSGDTLMVGATYATINGVYGQGAVYVFKRNQGVWQQTQKLTADDGMLLSEFGWSVAIENGVAVIGAPIGLREDGSLEPGAAYVFVETDGIWQQTQKLVASNGVQGDQFGNSVALSGGMVLVGAPITQVGVGSVYVFGQSNGSWTQTQRVTGCYQPGQKTNFGTSMAADGNRVLVGAPGGGTDANPLPGAACLMTESNGHWSITHTLSAVGGSTNETFGVAVALKDGVAAVSAPLVNWSTTDPRISQGAVYVFEASGSGWTQVDEIARNQPPLAGDGYYADSLGDGGVAIDGSAILAATSIAGVYGVGTVAVYDRPAVASAAPSALTLSVGAGASAWRTVTMGNTGSHSLSYEVVDGSVLSQISSDVPSDDPVDLCYLVPNDDPEQLVGTADNAWYRRFYFDEHPQVGTSATIDGVTVGIQRSPVGMPVSIKLYSMPSTVPVDTIDGEQLTLIGQTTIAADGNPTPALRIPVSGTISDTATEDLVVEYSVPWTEATPPFLPAINSHPQSHNAFKQATCFFGFSHAGRWNHVVITPHLDAVASGVQCANAASTPWLTVAQGQGNVVSGSTQPIAIGIDASALAPGHYTAQVCVEAKSPLRSMITIPVDLTVTEPLPDAIFRYDFEAPGR</sequence>
<reference evidence="5 6" key="1">
    <citation type="submission" date="2017-08" db="EMBL/GenBank/DDBJ databases">
        <title>Infants hospitalized years apart are colonized by the same room-sourced microbial strains.</title>
        <authorList>
            <person name="Brooks B."/>
            <person name="Olm M.R."/>
            <person name="Firek B.A."/>
            <person name="Baker R."/>
            <person name="Thomas B.C."/>
            <person name="Morowitz M.J."/>
            <person name="Banfield J.F."/>
        </authorList>
    </citation>
    <scope>NUCLEOTIDE SEQUENCE [LARGE SCALE GENOMIC DNA]</scope>
    <source>
        <strain evidence="5">S2_005_003_R2_42</strain>
    </source>
</reference>
<protein>
    <submittedName>
        <fullName evidence="5">Uncharacterized protein</fullName>
    </submittedName>
</protein>